<dbReference type="RefSeq" id="WP_169658444.1">
    <property type="nucleotide sequence ID" value="NZ_JABANE010000057.1"/>
</dbReference>
<organism evidence="1 2">
    <name type="scientific">Flammeovirga aprica JL-4</name>
    <dbReference type="NCBI Taxonomy" id="694437"/>
    <lineage>
        <taxon>Bacteria</taxon>
        <taxon>Pseudomonadati</taxon>
        <taxon>Bacteroidota</taxon>
        <taxon>Cytophagia</taxon>
        <taxon>Cytophagales</taxon>
        <taxon>Flammeovirgaceae</taxon>
        <taxon>Flammeovirga</taxon>
    </lineage>
</organism>
<accession>A0A7X9RWU8</accession>
<evidence type="ECO:0008006" key="3">
    <source>
        <dbReference type="Google" id="ProtNLM"/>
    </source>
</evidence>
<keyword evidence="2" id="KW-1185">Reference proteome</keyword>
<evidence type="ECO:0000313" key="1">
    <source>
        <dbReference type="EMBL" id="NME70202.1"/>
    </source>
</evidence>
<comment type="caution">
    <text evidence="1">The sequence shown here is derived from an EMBL/GenBank/DDBJ whole genome shotgun (WGS) entry which is preliminary data.</text>
</comment>
<proteinExistence type="predicted"/>
<dbReference type="Proteomes" id="UP000576082">
    <property type="component" value="Unassembled WGS sequence"/>
</dbReference>
<protein>
    <recommendedName>
        <fullName evidence="3">Peptidase M48 domain-containing protein</fullName>
    </recommendedName>
</protein>
<name>A0A7X9RWU8_9BACT</name>
<gene>
    <name evidence="1" type="ORF">HHU12_19660</name>
</gene>
<dbReference type="Gene3D" id="1.25.40.10">
    <property type="entry name" value="Tetratricopeptide repeat domain"/>
    <property type="match status" value="1"/>
</dbReference>
<dbReference type="AlphaFoldDB" id="A0A7X9RWU8"/>
<evidence type="ECO:0000313" key="2">
    <source>
        <dbReference type="Proteomes" id="UP000576082"/>
    </source>
</evidence>
<reference evidence="1 2" key="1">
    <citation type="submission" date="2020-04" db="EMBL/GenBank/DDBJ databases">
        <title>Flammeovirga sp. SR4, a novel species isolated from seawater.</title>
        <authorList>
            <person name="Wang X."/>
        </authorList>
    </citation>
    <scope>NUCLEOTIDE SEQUENCE [LARGE SCALE GENOMIC DNA]</scope>
    <source>
        <strain evidence="1 2">ATCC 23126</strain>
    </source>
</reference>
<dbReference type="EMBL" id="JABANE010000057">
    <property type="protein sequence ID" value="NME70202.1"/>
    <property type="molecule type" value="Genomic_DNA"/>
</dbReference>
<sequence length="538" mass="62120">MKFLIFPLLFIAFYLQPYIGFAQYLPSDHYKHVVAEKVLNQIAMAKGDNRTVPSFRISKDKKNIAMYFAGENEHFIYLDEKVYDVCVGMGKDSLNALACIIGHELGHYYEDHSDHFGFNTEFAKHDQKTLEDVADKFSLFFGAVAGYDTPRVFPLILNKVYDAYGKSDKLAGYPDLQDRQSIVKSAINEISDFINIYRVGQNLYAIHRFQEAKDCMEFIQNHYPSKIVHNNIGVCNLSLYLNSNNNQEAYPYIYPFEFEVRVKRMKEISKLSKRDHSFTLIDEAIQLFKEAIHIDPYYETAYINLACAYSIRGNQDASSGTINELQLFLEREGKSLSENAYLIKGISKALNEDYTNAQKAFDHVTSDSDINQFNHSVLKAESGKDASYFDDFRNWVITYFNNEDQEVNHKIALERNKEVIDGKLPQDIHEGATYKEINLGNWASVFFRDDGTSLNYIYAGKDIEVKMIIALDNNEASTFKGIHFNDDYQKITTSNYYGYPSFRWNKKPLSIIVYDHGNIGFLLEDNRVVNWFAWAITE</sequence>
<dbReference type="SUPFAM" id="SSF48452">
    <property type="entry name" value="TPR-like"/>
    <property type="match status" value="1"/>
</dbReference>
<dbReference type="InterPro" id="IPR011990">
    <property type="entry name" value="TPR-like_helical_dom_sf"/>
</dbReference>